<evidence type="ECO:0000313" key="1">
    <source>
        <dbReference type="EMBL" id="SCB51439.1"/>
    </source>
</evidence>
<dbReference type="RefSeq" id="WP_036031136.1">
    <property type="nucleotide sequence ID" value="NZ_FMAE01000018.1"/>
</dbReference>
<evidence type="ECO:0008006" key="3">
    <source>
        <dbReference type="Google" id="ProtNLM"/>
    </source>
</evidence>
<sequence length="142" mass="15509">MADPDGLQHVPAPLEPEVSKSGDILSISGPERDLLCALSYVHLACGQSAQSLALLRIAAREHSNDVGLLRILAYTLISEGLGDEALHVLDRLDALDTQPSSRIPMTLLRSHALRHAGRMPEAREVFQRYVSLRAGRALIKKQ</sequence>
<evidence type="ECO:0000313" key="2">
    <source>
        <dbReference type="Proteomes" id="UP000183174"/>
    </source>
</evidence>
<proteinExistence type="predicted"/>
<organism evidence="1 2">
    <name type="scientific">Bradyrhizobium yuanmingense</name>
    <dbReference type="NCBI Taxonomy" id="108015"/>
    <lineage>
        <taxon>Bacteria</taxon>
        <taxon>Pseudomonadati</taxon>
        <taxon>Pseudomonadota</taxon>
        <taxon>Alphaproteobacteria</taxon>
        <taxon>Hyphomicrobiales</taxon>
        <taxon>Nitrobacteraceae</taxon>
        <taxon>Bradyrhizobium</taxon>
    </lineage>
</organism>
<protein>
    <recommendedName>
        <fullName evidence="3">Histidine kinase</fullName>
    </recommendedName>
</protein>
<name>A0A1C3XGU7_9BRAD</name>
<dbReference type="EMBL" id="FMAE01000018">
    <property type="protein sequence ID" value="SCB51439.1"/>
    <property type="molecule type" value="Genomic_DNA"/>
</dbReference>
<accession>A0A1C3XGU7</accession>
<dbReference type="Gene3D" id="1.25.40.10">
    <property type="entry name" value="Tetratricopeptide repeat domain"/>
    <property type="match status" value="1"/>
</dbReference>
<dbReference type="Proteomes" id="UP000183174">
    <property type="component" value="Unassembled WGS sequence"/>
</dbReference>
<dbReference type="SUPFAM" id="SSF48452">
    <property type="entry name" value="TPR-like"/>
    <property type="match status" value="1"/>
</dbReference>
<dbReference type="AlphaFoldDB" id="A0A1C3XGU7"/>
<dbReference type="InterPro" id="IPR011990">
    <property type="entry name" value="TPR-like_helical_dom_sf"/>
</dbReference>
<reference evidence="1 2" key="1">
    <citation type="submission" date="2016-08" db="EMBL/GenBank/DDBJ databases">
        <authorList>
            <person name="Seilhamer J.J."/>
        </authorList>
    </citation>
    <scope>NUCLEOTIDE SEQUENCE [LARGE SCALE GENOMIC DNA]</scope>
    <source>
        <strain evidence="1 2">CCBAU 10071</strain>
    </source>
</reference>
<gene>
    <name evidence="1" type="ORF">GA0061099_101815</name>
</gene>